<reference evidence="1 2" key="1">
    <citation type="submission" date="2023-07" db="EMBL/GenBank/DDBJ databases">
        <title>Genomic Encyclopedia of Type Strains, Phase IV (KMG-IV): sequencing the most valuable type-strain genomes for metagenomic binning, comparative biology and taxonomic classification.</title>
        <authorList>
            <person name="Goeker M."/>
        </authorList>
    </citation>
    <scope>NUCLEOTIDE SEQUENCE [LARGE SCALE GENOMIC DNA]</scope>
    <source>
        <strain evidence="1 2">DSM 4006</strain>
    </source>
</reference>
<proteinExistence type="predicted"/>
<evidence type="ECO:0000313" key="1">
    <source>
        <dbReference type="EMBL" id="MDQ0191293.1"/>
    </source>
</evidence>
<gene>
    <name evidence="1" type="ORF">J2S03_003163</name>
</gene>
<name>A0ABT9XLX4_9BACL</name>
<dbReference type="Proteomes" id="UP001232973">
    <property type="component" value="Unassembled WGS sequence"/>
</dbReference>
<protein>
    <submittedName>
        <fullName evidence="1">Uncharacterized protein</fullName>
    </submittedName>
</protein>
<dbReference type="EMBL" id="JAUSTP010000037">
    <property type="protein sequence ID" value="MDQ0191293.1"/>
    <property type="molecule type" value="Genomic_DNA"/>
</dbReference>
<comment type="caution">
    <text evidence="1">The sequence shown here is derived from an EMBL/GenBank/DDBJ whole genome shotgun (WGS) entry which is preliminary data.</text>
</comment>
<organism evidence="1 2">
    <name type="scientific">Alicyclobacillus cycloheptanicus</name>
    <dbReference type="NCBI Taxonomy" id="1457"/>
    <lineage>
        <taxon>Bacteria</taxon>
        <taxon>Bacillati</taxon>
        <taxon>Bacillota</taxon>
        <taxon>Bacilli</taxon>
        <taxon>Bacillales</taxon>
        <taxon>Alicyclobacillaceae</taxon>
        <taxon>Alicyclobacillus</taxon>
    </lineage>
</organism>
<evidence type="ECO:0000313" key="2">
    <source>
        <dbReference type="Proteomes" id="UP001232973"/>
    </source>
</evidence>
<sequence>MRLSHLTLDLTAQDLTELVRDFSVEDKIMFDTITEDGIRGRIKLMVWSVDFVAVPSCTEEGEVSIDITAHKLVQIPPGIVERQLREAVKDAPAGIGVLQQALKVHLPSLLSPLGISMTVRQLKCYDGFLRIALARVQLPPPGDLMALGKRRTNN</sequence>
<accession>A0ABT9XLX4</accession>
<keyword evidence="2" id="KW-1185">Reference proteome</keyword>
<dbReference type="RefSeq" id="WP_274457216.1">
    <property type="nucleotide sequence ID" value="NZ_CP067097.1"/>
</dbReference>